<comment type="similarity">
    <text evidence="8">Belongs to the TRAFAC class myosin-kinesin ATPase superfamily. Myosin family.</text>
</comment>
<evidence type="ECO:0000256" key="5">
    <source>
        <dbReference type="ARBA" id="ARBA00023123"/>
    </source>
</evidence>
<dbReference type="SMART" id="SM00248">
    <property type="entry name" value="ANK"/>
    <property type="match status" value="5"/>
</dbReference>
<keyword evidence="4 7" id="KW-0040">ANK repeat</keyword>
<keyword evidence="12" id="KW-1185">Reference proteome</keyword>
<dbReference type="GO" id="GO:0016459">
    <property type="term" value="C:myosin complex"/>
    <property type="evidence" value="ECO:0007669"/>
    <property type="project" value="UniProtKB-KW"/>
</dbReference>
<protein>
    <recommendedName>
        <fullName evidence="10">Myosin motor domain-containing protein</fullName>
    </recommendedName>
</protein>
<dbReference type="PANTHER" id="PTHR47335:SF1">
    <property type="entry name" value="UNCONVENTIONAL MYOSIN-XVI"/>
    <property type="match status" value="1"/>
</dbReference>
<dbReference type="GO" id="GO:0051015">
    <property type="term" value="F:actin filament binding"/>
    <property type="evidence" value="ECO:0007669"/>
    <property type="project" value="TreeGrafter"/>
</dbReference>
<sequence>MSHYHFIKCCCFQLCNVFRQNMEIDQCLLESLPIGQRQRLVRRMRCDQIRAYYEREKGLQRQQGGLKVRAPATQRKKHHVRFGLPDVIQDAIIRHDYKEVLRLLKEGADPNTPISSGGTLLHLCARHDNVFAAEVLIERGLNVNLQDEDLWTALHVACVCDHADVVLLLLLSGVNVLLQDVNGNIPLDYASEGTESSYILRKHLEENGVDVSSMHAMKMQRPSTMLSDVRQLVAKGESINQPNDAGVALIHIASASGYREVVSVLLESGADPHPADNNFWTPLHLAAKYGQTSIVSQLLRHRANPTLLNCNQDKPSDISASEPIADMLLNAEESWLQRLKDPSAPLPSTDQRYDGGSHDLNTPVKNFNPLSLSISKRDSLLEKCAMFREAGGALSRQPSQDNGLDGPFSSGASKLEQVKLMPPAPNDDLASLSELTDSSLLYEMQKRFGNDQIYTYIGHILLLVNPNKELPIYSTLVSQLYLSSTGRLCSSLPPHIFSSAERAYHMMLQERRPQCFILSGESGSGKTEAFKHIVRHLTARSSPKGFALEPRMKHVNCILEAFGHAKTLKNNNSSRFIKLLTIQYCDKRKTLLRARVYAHMLEKSRLVHLPPQQHSFNIFHLMAEGQSPEENSALYLNNVLAHRYLSGRLPGENPPVAEASTESRERLTAVKHALRALCFNKQEVDSVFTLLSAVLHIGDIRFTALTDADTAFPSDLQLLERVAGLLQVCSGDLSNALISDVQYFKGDLTTRRHTVEMSEQYRDQLAKAIYGRLFSYLVNSTNEYLQGQDDSIGDPALEIGILDIFGFEEFERNGFEQLCVNMTNERLRQYVSEVLFQQEQAECLQEGIAMETPRYSSNQSAVLDFFLQKPQGLLCVLDEESQSLRPAEQSLYKRLSVQLDSCPTQGLSLTTKDGNGNPPPKDQGPAFTVSHYAGQISYDLTGSLARNKDCLPQNLLFTMKSSESVLLQQLFQSKLTQTGSLVPAAQGRAGLRGPKATLLLHRMPPSSLVTVNSVPQQPRRYRDLSKILKKKGSSSFLQRLERCGPITVAVQLRNTLSEVMSKLQACTPHFVECVRPNTSGQPERFDSSHVSTQLQYIGVLEMVRMIRYGYPVRLSFPGFLSRYKDLVVPTLGDKKKLSPEERCRSVLQQSKLQGWQMGSSKVFLRYWQADQLNDRCYQLHKKIITCQKVVRGWLVRQSVHRRLSSQQKEEGGVQRFLQGAEDIGMRTYDHLVIQNASDISRESDRLRCHGNSLINILGSPPLGERPEPVGKEEDQPMKRVVEKSGKVYDGPVNGCGRVIRHFRSSSVPIPLAMENMFPSTASPPIKPALQQVAHTNEDGRRQGGSLLPSQATSA</sequence>
<proteinExistence type="inferred from homology"/>
<evidence type="ECO:0000313" key="12">
    <source>
        <dbReference type="Proteomes" id="UP001331515"/>
    </source>
</evidence>
<accession>A0AAN8DDW6</accession>
<keyword evidence="6 8" id="KW-0505">Motor protein</keyword>
<dbReference type="SUPFAM" id="SSF48403">
    <property type="entry name" value="Ankyrin repeat"/>
    <property type="match status" value="1"/>
</dbReference>
<dbReference type="GO" id="GO:0005654">
    <property type="term" value="C:nucleoplasm"/>
    <property type="evidence" value="ECO:0007669"/>
    <property type="project" value="TreeGrafter"/>
</dbReference>
<evidence type="ECO:0000256" key="9">
    <source>
        <dbReference type="SAM" id="MobiDB-lite"/>
    </source>
</evidence>
<evidence type="ECO:0000256" key="6">
    <source>
        <dbReference type="ARBA" id="ARBA00023175"/>
    </source>
</evidence>
<dbReference type="FunFam" id="1.25.40.20:FF:000168">
    <property type="entry name" value="Myosin XVI"/>
    <property type="match status" value="1"/>
</dbReference>
<gene>
    <name evidence="11" type="ORF">CgunFtcFv8_024703</name>
</gene>
<name>A0AAN8DDW6_CHAGU</name>
<evidence type="ECO:0000313" key="11">
    <source>
        <dbReference type="EMBL" id="KAK5920956.1"/>
    </source>
</evidence>
<dbReference type="InterPro" id="IPR002110">
    <property type="entry name" value="Ankyrin_rpt"/>
</dbReference>
<keyword evidence="2 8" id="KW-0547">Nucleotide-binding</keyword>
<dbReference type="Gene3D" id="1.20.120.720">
    <property type="entry name" value="Myosin VI head, motor domain, U50 subdomain"/>
    <property type="match status" value="1"/>
</dbReference>
<evidence type="ECO:0000256" key="8">
    <source>
        <dbReference type="PROSITE-ProRule" id="PRU00782"/>
    </source>
</evidence>
<dbReference type="Pfam" id="PF00063">
    <property type="entry name" value="Myosin_head"/>
    <property type="match status" value="1"/>
</dbReference>
<dbReference type="Pfam" id="PF12796">
    <property type="entry name" value="Ank_2"/>
    <property type="match status" value="2"/>
</dbReference>
<organism evidence="11 12">
    <name type="scientific">Champsocephalus gunnari</name>
    <name type="common">Mackerel icefish</name>
    <dbReference type="NCBI Taxonomy" id="52237"/>
    <lineage>
        <taxon>Eukaryota</taxon>
        <taxon>Metazoa</taxon>
        <taxon>Chordata</taxon>
        <taxon>Craniata</taxon>
        <taxon>Vertebrata</taxon>
        <taxon>Euteleostomi</taxon>
        <taxon>Actinopterygii</taxon>
        <taxon>Neopterygii</taxon>
        <taxon>Teleostei</taxon>
        <taxon>Neoteleostei</taxon>
        <taxon>Acanthomorphata</taxon>
        <taxon>Eupercaria</taxon>
        <taxon>Perciformes</taxon>
        <taxon>Notothenioidei</taxon>
        <taxon>Channichthyidae</taxon>
        <taxon>Champsocephalus</taxon>
    </lineage>
</organism>
<evidence type="ECO:0000256" key="3">
    <source>
        <dbReference type="ARBA" id="ARBA00022840"/>
    </source>
</evidence>
<feature type="repeat" description="ANK" evidence="7">
    <location>
        <begin position="278"/>
        <end position="310"/>
    </location>
</feature>
<dbReference type="Gene3D" id="1.20.5.4820">
    <property type="match status" value="1"/>
</dbReference>
<dbReference type="EMBL" id="JAURVH010001523">
    <property type="protein sequence ID" value="KAK5920956.1"/>
    <property type="molecule type" value="Genomic_DNA"/>
</dbReference>
<evidence type="ECO:0000256" key="1">
    <source>
        <dbReference type="ARBA" id="ARBA00022737"/>
    </source>
</evidence>
<dbReference type="GO" id="GO:0048471">
    <property type="term" value="C:perinuclear region of cytoplasm"/>
    <property type="evidence" value="ECO:0007669"/>
    <property type="project" value="TreeGrafter"/>
</dbReference>
<dbReference type="PANTHER" id="PTHR47335">
    <property type="entry name" value="UNCONVENTIONAL MYOSIN-XVI"/>
    <property type="match status" value="1"/>
</dbReference>
<keyword evidence="5 8" id="KW-0518">Myosin</keyword>
<dbReference type="GO" id="GO:0043491">
    <property type="term" value="P:phosphatidylinositol 3-kinase/protein kinase B signal transduction"/>
    <property type="evidence" value="ECO:0007669"/>
    <property type="project" value="TreeGrafter"/>
</dbReference>
<feature type="repeat" description="ANK" evidence="7">
    <location>
        <begin position="149"/>
        <end position="181"/>
    </location>
</feature>
<dbReference type="PROSITE" id="PS50096">
    <property type="entry name" value="IQ"/>
    <property type="match status" value="1"/>
</dbReference>
<evidence type="ECO:0000256" key="2">
    <source>
        <dbReference type="ARBA" id="ARBA00022741"/>
    </source>
</evidence>
<evidence type="ECO:0000256" key="4">
    <source>
        <dbReference type="ARBA" id="ARBA00023043"/>
    </source>
</evidence>
<keyword evidence="3 8" id="KW-0067">ATP-binding</keyword>
<dbReference type="Gene3D" id="1.25.40.20">
    <property type="entry name" value="Ankyrin repeat-containing domain"/>
    <property type="match status" value="2"/>
</dbReference>
<dbReference type="GO" id="GO:0003774">
    <property type="term" value="F:cytoskeletal motor activity"/>
    <property type="evidence" value="ECO:0007669"/>
    <property type="project" value="UniProtKB-UniRule"/>
</dbReference>
<reference evidence="11 12" key="1">
    <citation type="journal article" date="2023" name="Mol. Biol. Evol.">
        <title>Genomics of Secondarily Temperate Adaptation in the Only Non-Antarctic Icefish.</title>
        <authorList>
            <person name="Rivera-Colon A.G."/>
            <person name="Rayamajhi N."/>
            <person name="Minhas B.F."/>
            <person name="Madrigal G."/>
            <person name="Bilyk K.T."/>
            <person name="Yoon V."/>
            <person name="Hune M."/>
            <person name="Gregory S."/>
            <person name="Cheng C.H.C."/>
            <person name="Catchen J.M."/>
        </authorList>
    </citation>
    <scope>NUCLEOTIDE SEQUENCE [LARGE SCALE GENOMIC DNA]</scope>
    <source>
        <tissue evidence="11">White muscle</tissue>
    </source>
</reference>
<dbReference type="PROSITE" id="PS50297">
    <property type="entry name" value="ANK_REP_REGION"/>
    <property type="match status" value="3"/>
</dbReference>
<dbReference type="PROSITE" id="PS50088">
    <property type="entry name" value="ANK_REPEAT"/>
    <property type="match status" value="4"/>
</dbReference>
<dbReference type="SUPFAM" id="SSF52540">
    <property type="entry name" value="P-loop containing nucleoside triphosphate hydrolases"/>
    <property type="match status" value="1"/>
</dbReference>
<dbReference type="Proteomes" id="UP001331515">
    <property type="component" value="Unassembled WGS sequence"/>
</dbReference>
<dbReference type="PROSITE" id="PS51456">
    <property type="entry name" value="MYOSIN_MOTOR"/>
    <property type="match status" value="1"/>
</dbReference>
<comment type="caution">
    <text evidence="11">The sequence shown here is derived from an EMBL/GenBank/DDBJ whole genome shotgun (WGS) entry which is preliminary data.</text>
</comment>
<dbReference type="InterPro" id="IPR036770">
    <property type="entry name" value="Ankyrin_rpt-contain_sf"/>
</dbReference>
<evidence type="ECO:0000256" key="7">
    <source>
        <dbReference type="PROSITE-ProRule" id="PRU00023"/>
    </source>
</evidence>
<dbReference type="Gene3D" id="1.10.10.820">
    <property type="match status" value="1"/>
</dbReference>
<feature type="region of interest" description="Actin-binding" evidence="8">
    <location>
        <begin position="1056"/>
        <end position="1078"/>
    </location>
</feature>
<feature type="region of interest" description="Disordered" evidence="9">
    <location>
        <begin position="906"/>
        <end position="926"/>
    </location>
</feature>
<feature type="binding site" evidence="8">
    <location>
        <begin position="520"/>
        <end position="527"/>
    </location>
    <ligand>
        <name>ATP</name>
        <dbReference type="ChEBI" id="CHEBI:30616"/>
    </ligand>
</feature>
<feature type="domain" description="Myosin motor" evidence="10">
    <location>
        <begin position="424"/>
        <end position="1177"/>
    </location>
</feature>
<feature type="region of interest" description="Disordered" evidence="9">
    <location>
        <begin position="341"/>
        <end position="361"/>
    </location>
</feature>
<dbReference type="Gene3D" id="3.40.850.10">
    <property type="entry name" value="Kinesin motor domain"/>
    <property type="match status" value="2"/>
</dbReference>
<dbReference type="PRINTS" id="PR00193">
    <property type="entry name" value="MYOSINHEAVY"/>
</dbReference>
<dbReference type="InterPro" id="IPR052838">
    <property type="entry name" value="Myosin-XVI"/>
</dbReference>
<dbReference type="InterPro" id="IPR027417">
    <property type="entry name" value="P-loop_NTPase"/>
</dbReference>
<evidence type="ECO:0000259" key="10">
    <source>
        <dbReference type="PROSITE" id="PS51456"/>
    </source>
</evidence>
<dbReference type="GO" id="GO:0019903">
    <property type="term" value="F:protein phosphatase binding"/>
    <property type="evidence" value="ECO:0007669"/>
    <property type="project" value="TreeGrafter"/>
</dbReference>
<dbReference type="InterPro" id="IPR001609">
    <property type="entry name" value="Myosin_head_motor_dom-like"/>
</dbReference>
<feature type="repeat" description="ANK" evidence="7">
    <location>
        <begin position="116"/>
        <end position="148"/>
    </location>
</feature>
<dbReference type="InterPro" id="IPR036961">
    <property type="entry name" value="Kinesin_motor_dom_sf"/>
</dbReference>
<keyword evidence="1" id="KW-0677">Repeat</keyword>
<dbReference type="GO" id="GO:0005524">
    <property type="term" value="F:ATP binding"/>
    <property type="evidence" value="ECO:0007669"/>
    <property type="project" value="UniProtKB-UniRule"/>
</dbReference>
<dbReference type="GO" id="GO:0048812">
    <property type="term" value="P:neuron projection morphogenesis"/>
    <property type="evidence" value="ECO:0007669"/>
    <property type="project" value="TreeGrafter"/>
</dbReference>
<keyword evidence="8" id="KW-0009">Actin-binding</keyword>
<feature type="repeat" description="ANK" evidence="7">
    <location>
        <begin position="245"/>
        <end position="277"/>
    </location>
</feature>
<dbReference type="GO" id="GO:2000134">
    <property type="term" value="P:negative regulation of G1/S transition of mitotic cell cycle"/>
    <property type="evidence" value="ECO:0007669"/>
    <property type="project" value="TreeGrafter"/>
</dbReference>
<feature type="region of interest" description="Disordered" evidence="9">
    <location>
        <begin position="1318"/>
        <end position="1354"/>
    </location>
</feature>
<dbReference type="SMART" id="SM00242">
    <property type="entry name" value="MYSc"/>
    <property type="match status" value="1"/>
</dbReference>
<dbReference type="Gene3D" id="1.20.58.530">
    <property type="match status" value="1"/>
</dbReference>